<organism evidence="2 3">
    <name type="scientific">Kingdonia uniflora</name>
    <dbReference type="NCBI Taxonomy" id="39325"/>
    <lineage>
        <taxon>Eukaryota</taxon>
        <taxon>Viridiplantae</taxon>
        <taxon>Streptophyta</taxon>
        <taxon>Embryophyta</taxon>
        <taxon>Tracheophyta</taxon>
        <taxon>Spermatophyta</taxon>
        <taxon>Magnoliopsida</taxon>
        <taxon>Ranunculales</taxon>
        <taxon>Circaeasteraceae</taxon>
        <taxon>Kingdonia</taxon>
    </lineage>
</organism>
<feature type="compositionally biased region" description="Low complexity" evidence="1">
    <location>
        <begin position="78"/>
        <end position="96"/>
    </location>
</feature>
<dbReference type="AlphaFoldDB" id="A0A7J7P217"/>
<accession>A0A7J7P217</accession>
<feature type="compositionally biased region" description="Polar residues" evidence="1">
    <location>
        <begin position="225"/>
        <end position="239"/>
    </location>
</feature>
<comment type="caution">
    <text evidence="2">The sequence shown here is derived from an EMBL/GenBank/DDBJ whole genome shotgun (WGS) entry which is preliminary data.</text>
</comment>
<sequence>METQIIPQSVTRRNESNSNSPEFEFWGSSLPTPNLCSADELFVDGVLLPLDHLSFSSSEPPDLITKPEPVVEPETKPEPGSGSESTSSSSSLVSTSKRWRDIFKMGDKKIANGTPVMATSDKKKKKERKSSGGGAAELNINIWPFSRSHSAGNGGNRPKMMSGSVTRKVSSAPCSRSNSSGESKFRKLPSSPGRAGIHLGRNSPVWQVRRPGLRSSDPVVVKTRLSQSSLETRTSQPGSNGVAGTKSRVLNINVQTCIGYRSQVTCKSVVGVSEESSGGGGNGGKLFNLRTLFTKKVY</sequence>
<dbReference type="Proteomes" id="UP000541444">
    <property type="component" value="Unassembled WGS sequence"/>
</dbReference>
<dbReference type="EMBL" id="JACGCM010000347">
    <property type="protein sequence ID" value="KAF6173224.1"/>
    <property type="molecule type" value="Genomic_DNA"/>
</dbReference>
<reference evidence="2 3" key="1">
    <citation type="journal article" date="2020" name="IScience">
        <title>Genome Sequencing of the Endangered Kingdonia uniflora (Circaeasteraceae, Ranunculales) Reveals Potential Mechanisms of Evolutionary Specialization.</title>
        <authorList>
            <person name="Sun Y."/>
            <person name="Deng T."/>
            <person name="Zhang A."/>
            <person name="Moore M.J."/>
            <person name="Landis J.B."/>
            <person name="Lin N."/>
            <person name="Zhang H."/>
            <person name="Zhang X."/>
            <person name="Huang J."/>
            <person name="Zhang X."/>
            <person name="Sun H."/>
            <person name="Wang H."/>
        </authorList>
    </citation>
    <scope>NUCLEOTIDE SEQUENCE [LARGE SCALE GENOMIC DNA]</scope>
    <source>
        <strain evidence="2">TB1705</strain>
        <tissue evidence="2">Leaf</tissue>
    </source>
</reference>
<name>A0A7J7P217_9MAGN</name>
<proteinExistence type="predicted"/>
<feature type="region of interest" description="Disordered" evidence="1">
    <location>
        <begin position="56"/>
        <end position="217"/>
    </location>
</feature>
<gene>
    <name evidence="2" type="ORF">GIB67_026919</name>
</gene>
<evidence type="ECO:0000256" key="1">
    <source>
        <dbReference type="SAM" id="MobiDB-lite"/>
    </source>
</evidence>
<evidence type="ECO:0000313" key="2">
    <source>
        <dbReference type="EMBL" id="KAF6173224.1"/>
    </source>
</evidence>
<dbReference type="OrthoDB" id="1933735at2759"/>
<keyword evidence="3" id="KW-1185">Reference proteome</keyword>
<feature type="compositionally biased region" description="Basic and acidic residues" evidence="1">
    <location>
        <begin position="98"/>
        <end position="110"/>
    </location>
</feature>
<feature type="compositionally biased region" description="Polar residues" evidence="1">
    <location>
        <begin position="1"/>
        <end position="21"/>
    </location>
</feature>
<feature type="region of interest" description="Disordered" evidence="1">
    <location>
        <begin position="225"/>
        <end position="244"/>
    </location>
</feature>
<protein>
    <submittedName>
        <fullName evidence="2">Uncharacterized protein</fullName>
    </submittedName>
</protein>
<feature type="region of interest" description="Disordered" evidence="1">
    <location>
        <begin position="1"/>
        <end position="29"/>
    </location>
</feature>
<feature type="compositionally biased region" description="Polar residues" evidence="1">
    <location>
        <begin position="163"/>
        <end position="182"/>
    </location>
</feature>
<evidence type="ECO:0000313" key="3">
    <source>
        <dbReference type="Proteomes" id="UP000541444"/>
    </source>
</evidence>
<dbReference type="PANTHER" id="PTHR35132">
    <property type="entry name" value="SERINE/ARGININE REPETITIVE MATRIX-LIKE PROTEIN"/>
    <property type="match status" value="1"/>
</dbReference>
<dbReference type="PANTHER" id="PTHR35132:SF1">
    <property type="entry name" value="SERINE_ARGININE REPETITIVE MATRIX-LIKE PROTEIN"/>
    <property type="match status" value="1"/>
</dbReference>